<name>A0A8S5RN73_9VIRU</name>
<evidence type="ECO:0000313" key="1">
    <source>
        <dbReference type="EMBL" id="DAE32799.1"/>
    </source>
</evidence>
<dbReference type="EMBL" id="BK059129">
    <property type="protein sequence ID" value="DAE32799.1"/>
    <property type="molecule type" value="Genomic_DNA"/>
</dbReference>
<reference evidence="1" key="1">
    <citation type="journal article" date="2021" name="Proc. Natl. Acad. Sci. U.S.A.">
        <title>A Catalog of Tens of Thousands of Viruses from Human Metagenomes Reveals Hidden Associations with Chronic Diseases.</title>
        <authorList>
            <person name="Tisza M.J."/>
            <person name="Buck C.B."/>
        </authorList>
    </citation>
    <scope>NUCLEOTIDE SEQUENCE</scope>
    <source>
        <strain evidence="1">Ct1Hk25</strain>
    </source>
</reference>
<protein>
    <submittedName>
        <fullName evidence="1">Uncharacterized protein</fullName>
    </submittedName>
</protein>
<accession>A0A8S5RN73</accession>
<organism evidence="1">
    <name type="scientific">virus sp. ct1Hk25</name>
    <dbReference type="NCBI Taxonomy" id="2825803"/>
    <lineage>
        <taxon>Viruses</taxon>
    </lineage>
</organism>
<sequence>MIIKWLKMKRLELELKTKLYTYTSAFLSEQENLISRLGEVYLVLKDTPIEELQDKVISLMAEKAHEQTLLKKEAG</sequence>
<proteinExistence type="predicted"/>